<comment type="caution">
    <text evidence="5">The sequence shown here is derived from an EMBL/GenBank/DDBJ whole genome shotgun (WGS) entry which is preliminary data.</text>
</comment>
<evidence type="ECO:0000256" key="1">
    <source>
        <dbReference type="ARBA" id="ARBA00022617"/>
    </source>
</evidence>
<evidence type="ECO:0000313" key="5">
    <source>
        <dbReference type="EMBL" id="RRT84137.1"/>
    </source>
</evidence>
<dbReference type="GO" id="GO:0020037">
    <property type="term" value="F:heme binding"/>
    <property type="evidence" value="ECO:0007669"/>
    <property type="project" value="InterPro"/>
</dbReference>
<dbReference type="InterPro" id="IPR018506">
    <property type="entry name" value="Cyt_B5_heme-BS"/>
</dbReference>
<keyword evidence="2" id="KW-0479">Metal-binding</keyword>
<dbReference type="EMBL" id="AMZH03000363">
    <property type="protein sequence ID" value="RRT84137.1"/>
    <property type="molecule type" value="Genomic_DNA"/>
</dbReference>
<dbReference type="Pfam" id="PF00173">
    <property type="entry name" value="Cyt-b5"/>
    <property type="match status" value="1"/>
</dbReference>
<evidence type="ECO:0000256" key="3">
    <source>
        <dbReference type="ARBA" id="ARBA00023004"/>
    </source>
</evidence>
<name>A0A427B6R2_ENSVE</name>
<dbReference type="InterPro" id="IPR036400">
    <property type="entry name" value="Cyt_B5-like_heme/steroid_sf"/>
</dbReference>
<evidence type="ECO:0000313" key="6">
    <source>
        <dbReference type="Proteomes" id="UP000287651"/>
    </source>
</evidence>
<reference evidence="5 6" key="1">
    <citation type="journal article" date="2014" name="Agronomy (Basel)">
        <title>A Draft Genome Sequence for Ensete ventricosum, the Drought-Tolerant Tree Against Hunger.</title>
        <authorList>
            <person name="Harrison J."/>
            <person name="Moore K.A."/>
            <person name="Paszkiewicz K."/>
            <person name="Jones T."/>
            <person name="Grant M."/>
            <person name="Ambacheew D."/>
            <person name="Muzemil S."/>
            <person name="Studholme D.J."/>
        </authorList>
    </citation>
    <scope>NUCLEOTIDE SEQUENCE [LARGE SCALE GENOMIC DNA]</scope>
</reference>
<feature type="domain" description="Cytochrome b5 heme-binding" evidence="4">
    <location>
        <begin position="47"/>
        <end position="66"/>
    </location>
</feature>
<dbReference type="GO" id="GO:0046872">
    <property type="term" value="F:metal ion binding"/>
    <property type="evidence" value="ECO:0007669"/>
    <property type="project" value="UniProtKB-KW"/>
</dbReference>
<evidence type="ECO:0000259" key="4">
    <source>
        <dbReference type="Pfam" id="PF00173"/>
    </source>
</evidence>
<keyword evidence="1" id="KW-0349">Heme</keyword>
<dbReference type="InterPro" id="IPR001199">
    <property type="entry name" value="Cyt_B5-like_heme/steroid-bd"/>
</dbReference>
<dbReference type="PROSITE" id="PS00191">
    <property type="entry name" value="CYTOCHROME_B5_1"/>
    <property type="match status" value="1"/>
</dbReference>
<dbReference type="SUPFAM" id="SSF55856">
    <property type="entry name" value="Cytochrome b5-like heme/steroid binding domain"/>
    <property type="match status" value="1"/>
</dbReference>
<sequence length="70" mass="7912">IGIEFLASKWRIPRFIILKRSPSTTSLKIAGLSFPEGPALSLSWSLQVYDVTRYMNEHPGGNEVLLADHW</sequence>
<organism evidence="5 6">
    <name type="scientific">Ensete ventricosum</name>
    <name type="common">Abyssinian banana</name>
    <name type="synonym">Musa ensete</name>
    <dbReference type="NCBI Taxonomy" id="4639"/>
    <lineage>
        <taxon>Eukaryota</taxon>
        <taxon>Viridiplantae</taxon>
        <taxon>Streptophyta</taxon>
        <taxon>Embryophyta</taxon>
        <taxon>Tracheophyta</taxon>
        <taxon>Spermatophyta</taxon>
        <taxon>Magnoliopsida</taxon>
        <taxon>Liliopsida</taxon>
        <taxon>Zingiberales</taxon>
        <taxon>Musaceae</taxon>
        <taxon>Ensete</taxon>
    </lineage>
</organism>
<proteinExistence type="predicted"/>
<keyword evidence="3" id="KW-0408">Iron</keyword>
<dbReference type="Gene3D" id="3.10.120.10">
    <property type="entry name" value="Cytochrome b5-like heme/steroid binding domain"/>
    <property type="match status" value="1"/>
</dbReference>
<feature type="non-terminal residue" evidence="5">
    <location>
        <position position="1"/>
    </location>
</feature>
<evidence type="ECO:0000256" key="2">
    <source>
        <dbReference type="ARBA" id="ARBA00022723"/>
    </source>
</evidence>
<gene>
    <name evidence="5" type="ORF">B296_00011469</name>
</gene>
<dbReference type="AlphaFoldDB" id="A0A427B6R2"/>
<dbReference type="Proteomes" id="UP000287651">
    <property type="component" value="Unassembled WGS sequence"/>
</dbReference>
<accession>A0A427B6R2</accession>
<protein>
    <recommendedName>
        <fullName evidence="4">Cytochrome b5 heme-binding domain-containing protein</fullName>
    </recommendedName>
</protein>